<keyword evidence="1" id="KW-0812">Transmembrane</keyword>
<dbReference type="EMBL" id="JAAGAX010000001">
    <property type="protein sequence ID" value="KAF2325095.1"/>
    <property type="molecule type" value="Genomic_DNA"/>
</dbReference>
<dbReference type="AlphaFoldDB" id="A0A6A6NIS5"/>
<proteinExistence type="predicted"/>
<keyword evidence="1" id="KW-0472">Membrane</keyword>
<evidence type="ECO:0000313" key="2">
    <source>
        <dbReference type="EMBL" id="KAF2325095.1"/>
    </source>
</evidence>
<organism evidence="2 3">
    <name type="scientific">Hevea brasiliensis</name>
    <name type="common">Para rubber tree</name>
    <name type="synonym">Siphonia brasiliensis</name>
    <dbReference type="NCBI Taxonomy" id="3981"/>
    <lineage>
        <taxon>Eukaryota</taxon>
        <taxon>Viridiplantae</taxon>
        <taxon>Streptophyta</taxon>
        <taxon>Embryophyta</taxon>
        <taxon>Tracheophyta</taxon>
        <taxon>Spermatophyta</taxon>
        <taxon>Magnoliopsida</taxon>
        <taxon>eudicotyledons</taxon>
        <taxon>Gunneridae</taxon>
        <taxon>Pentapetalae</taxon>
        <taxon>rosids</taxon>
        <taxon>fabids</taxon>
        <taxon>Malpighiales</taxon>
        <taxon>Euphorbiaceae</taxon>
        <taxon>Crotonoideae</taxon>
        <taxon>Micrandreae</taxon>
        <taxon>Hevea</taxon>
    </lineage>
</organism>
<gene>
    <name evidence="2" type="ORF">GH714_022748</name>
</gene>
<keyword evidence="1" id="KW-1133">Transmembrane helix</keyword>
<name>A0A6A6NIS5_HEVBR</name>
<protein>
    <submittedName>
        <fullName evidence="2">Uncharacterized protein</fullName>
    </submittedName>
</protein>
<accession>A0A6A6NIS5</accession>
<feature type="transmembrane region" description="Helical" evidence="1">
    <location>
        <begin position="113"/>
        <end position="136"/>
    </location>
</feature>
<keyword evidence="3" id="KW-1185">Reference proteome</keyword>
<evidence type="ECO:0000313" key="3">
    <source>
        <dbReference type="Proteomes" id="UP000467840"/>
    </source>
</evidence>
<evidence type="ECO:0000256" key="1">
    <source>
        <dbReference type="SAM" id="Phobius"/>
    </source>
</evidence>
<dbReference type="Proteomes" id="UP000467840">
    <property type="component" value="Chromosome 5"/>
</dbReference>
<comment type="caution">
    <text evidence="2">The sequence shown here is derived from an EMBL/GenBank/DDBJ whole genome shotgun (WGS) entry which is preliminary data.</text>
</comment>
<reference evidence="2 3" key="1">
    <citation type="journal article" date="2020" name="Mol. Plant">
        <title>The Chromosome-Based Rubber Tree Genome Provides New Insights into Spurge Genome Evolution and Rubber Biosynthesis.</title>
        <authorList>
            <person name="Liu J."/>
            <person name="Shi C."/>
            <person name="Shi C.C."/>
            <person name="Li W."/>
            <person name="Zhang Q.J."/>
            <person name="Zhang Y."/>
            <person name="Li K."/>
            <person name="Lu H.F."/>
            <person name="Shi C."/>
            <person name="Zhu S.T."/>
            <person name="Xiao Z.Y."/>
            <person name="Nan H."/>
            <person name="Yue Y."/>
            <person name="Zhu X.G."/>
            <person name="Wu Y."/>
            <person name="Hong X.N."/>
            <person name="Fan G.Y."/>
            <person name="Tong Y."/>
            <person name="Zhang D."/>
            <person name="Mao C.L."/>
            <person name="Liu Y.L."/>
            <person name="Hao S.J."/>
            <person name="Liu W.Q."/>
            <person name="Lv M.Q."/>
            <person name="Zhang H.B."/>
            <person name="Liu Y."/>
            <person name="Hu-Tang G.R."/>
            <person name="Wang J.P."/>
            <person name="Wang J.H."/>
            <person name="Sun Y.H."/>
            <person name="Ni S.B."/>
            <person name="Chen W.B."/>
            <person name="Zhang X.C."/>
            <person name="Jiao Y.N."/>
            <person name="Eichler E.E."/>
            <person name="Li G.H."/>
            <person name="Liu X."/>
            <person name="Gao L.Z."/>
        </authorList>
    </citation>
    <scope>NUCLEOTIDE SEQUENCE [LARGE SCALE GENOMIC DNA]</scope>
    <source>
        <strain evidence="3">cv. GT1</strain>
        <tissue evidence="2">Leaf</tissue>
    </source>
</reference>
<sequence length="143" mass="16035">MERELNIGNEVGRSTNQEVAKMMRRRQKVEREQNTGNEAGCSKNQEVAKVNPKLAAMNKKFGMIQALNNLPNLGLPPRHSASDFGSFAKESMDTAIRASCALDNSSMRLFKLWVLRSGPIVNSWVLIYLSIFNWLLNSGFSSE</sequence>